<evidence type="ECO:0000313" key="11">
    <source>
        <dbReference type="Proteomes" id="UP000271125"/>
    </source>
</evidence>
<dbReference type="SMART" id="SM01221">
    <property type="entry name" value="FTCD"/>
    <property type="match status" value="1"/>
</dbReference>
<evidence type="ECO:0000256" key="4">
    <source>
        <dbReference type="ARBA" id="ARBA00022490"/>
    </source>
</evidence>
<dbReference type="Gene3D" id="3.30.70.670">
    <property type="entry name" value="Formiminotransferase, C-terminal subdomain"/>
    <property type="match status" value="1"/>
</dbReference>
<dbReference type="InterPro" id="IPR004227">
    <property type="entry name" value="Formiminotransferase_cat"/>
</dbReference>
<feature type="non-terminal residue" evidence="10">
    <location>
        <position position="264"/>
    </location>
</feature>
<dbReference type="Gene3D" id="3.30.990.10">
    <property type="entry name" value="Formiminotransferase, N-terminal subdomain"/>
    <property type="match status" value="1"/>
</dbReference>
<evidence type="ECO:0000256" key="7">
    <source>
        <dbReference type="ARBA" id="ARBA00022954"/>
    </source>
</evidence>
<dbReference type="Proteomes" id="UP000271125">
    <property type="component" value="Unassembled WGS sequence"/>
</dbReference>
<dbReference type="PANTHER" id="PTHR12234:SF0">
    <property type="entry name" value="FORMIMIDOYLTRANSFERASE-CYCLODEAMINASE"/>
    <property type="match status" value="1"/>
</dbReference>
<dbReference type="PANTHER" id="PTHR12234">
    <property type="entry name" value="FORMIMINOTRANSFERASE-CYCLODEAMINASE"/>
    <property type="match status" value="1"/>
</dbReference>
<accession>A0A660SE82</accession>
<dbReference type="EMBL" id="QNBD01000288">
    <property type="protein sequence ID" value="RKX68311.1"/>
    <property type="molecule type" value="Genomic_DNA"/>
</dbReference>
<evidence type="ECO:0000256" key="1">
    <source>
        <dbReference type="ARBA" id="ARBA00004496"/>
    </source>
</evidence>
<evidence type="ECO:0000256" key="3">
    <source>
        <dbReference type="ARBA" id="ARBA00012252"/>
    </source>
</evidence>
<dbReference type="InterPro" id="IPR013802">
    <property type="entry name" value="Formiminotransferase_C"/>
</dbReference>
<dbReference type="SMART" id="SM01222">
    <property type="entry name" value="FTCD_N"/>
    <property type="match status" value="1"/>
</dbReference>
<feature type="domain" description="Formiminotransferase C-terminal subdomain" evidence="8">
    <location>
        <begin position="180"/>
        <end position="264"/>
    </location>
</feature>
<comment type="caution">
    <text evidence="10">The sequence shown here is derived from an EMBL/GenBank/DDBJ whole genome shotgun (WGS) entry which is preliminary data.</text>
</comment>
<sequence length="264" mass="29574">MKLVECVPNFSEGRDKNIIKQITDAIESVDEVTLLDVDPGQETNRTVVTFVGAPKGVEEAAFQAVKKASEVIDMRNHKGAHPRMGATDVCPFVPVSEVTMNDCIEISKKVGKRVGEELQIPVYLYENSASTPERKNLAYVRQGEYEGLPEKLKDPKFKPDFGPAKFNPKAGALITGAREFLIAYNINLNTRDVTKAKDLALIIREKGRRKRDKNYQPVRDKDGKIIQIPGLFKNVKGIGWYIPEYGQAQISINFTNYKISPPHI</sequence>
<dbReference type="GO" id="GO:0030409">
    <property type="term" value="F:glutamate formimidoyltransferase activity"/>
    <property type="evidence" value="ECO:0007669"/>
    <property type="project" value="UniProtKB-EC"/>
</dbReference>
<dbReference type="GO" id="GO:0019556">
    <property type="term" value="P:L-histidine catabolic process to glutamate and formamide"/>
    <property type="evidence" value="ECO:0007669"/>
    <property type="project" value="UniProtKB-UniPathway"/>
</dbReference>
<evidence type="ECO:0000256" key="5">
    <source>
        <dbReference type="ARBA" id="ARBA00022679"/>
    </source>
</evidence>
<protein>
    <recommendedName>
        <fullName evidence="3">glutamate formimidoyltransferase</fullName>
        <ecNumber evidence="3">2.1.2.5</ecNumber>
    </recommendedName>
</protein>
<dbReference type="InterPro" id="IPR022384">
    <property type="entry name" value="FormiminoTrfase_cat_dom_sf"/>
</dbReference>
<gene>
    <name evidence="10" type="primary">ftcD</name>
    <name evidence="10" type="ORF">DRP43_05805</name>
</gene>
<evidence type="ECO:0000256" key="2">
    <source>
        <dbReference type="ARBA" id="ARBA00005082"/>
    </source>
</evidence>
<dbReference type="NCBIfam" id="TIGR02024">
    <property type="entry name" value="FtcD"/>
    <property type="match status" value="1"/>
</dbReference>
<evidence type="ECO:0000256" key="6">
    <source>
        <dbReference type="ARBA" id="ARBA00022808"/>
    </source>
</evidence>
<dbReference type="AlphaFoldDB" id="A0A660SE82"/>
<keyword evidence="4" id="KW-0963">Cytoplasm</keyword>
<dbReference type="InterPro" id="IPR037070">
    <property type="entry name" value="Formiminotransferase_C_sf"/>
</dbReference>
<reference evidence="10 11" key="1">
    <citation type="submission" date="2018-06" db="EMBL/GenBank/DDBJ databases">
        <title>Extensive metabolic versatility and redundancy in microbially diverse, dynamic hydrothermal sediments.</title>
        <authorList>
            <person name="Dombrowski N."/>
            <person name="Teske A."/>
            <person name="Baker B.J."/>
        </authorList>
    </citation>
    <scope>NUCLEOTIDE SEQUENCE [LARGE SCALE GENOMIC DNA]</scope>
    <source>
        <strain evidence="10">B10_G13</strain>
    </source>
</reference>
<keyword evidence="5 10" id="KW-0808">Transferase</keyword>
<organism evidence="10 11">
    <name type="scientific">candidate division TA06 bacterium</name>
    <dbReference type="NCBI Taxonomy" id="2250710"/>
    <lineage>
        <taxon>Bacteria</taxon>
        <taxon>Bacteria division TA06</taxon>
    </lineage>
</organism>
<evidence type="ECO:0000259" key="8">
    <source>
        <dbReference type="SMART" id="SM01221"/>
    </source>
</evidence>
<dbReference type="GO" id="GO:0005737">
    <property type="term" value="C:cytoplasm"/>
    <property type="evidence" value="ECO:0007669"/>
    <property type="project" value="UniProtKB-SubCell"/>
</dbReference>
<dbReference type="UniPathway" id="UPA00379">
    <property type="reaction ID" value="UER00555"/>
</dbReference>
<dbReference type="FunFam" id="3.30.990.10:FF:000001">
    <property type="entry name" value="Formimidoyltransferase cyclodeaminase"/>
    <property type="match status" value="1"/>
</dbReference>
<proteinExistence type="predicted"/>
<dbReference type="GO" id="GO:0005542">
    <property type="term" value="F:folic acid binding"/>
    <property type="evidence" value="ECO:0007669"/>
    <property type="project" value="UniProtKB-KW"/>
</dbReference>
<comment type="pathway">
    <text evidence="2">Amino-acid degradation; L-histidine degradation into L-glutamate; L-glutamate from N-formimidoyl-L-glutamate (transferase route): step 1/1.</text>
</comment>
<keyword evidence="6" id="KW-0369">Histidine metabolism</keyword>
<dbReference type="Pfam" id="PF07837">
    <property type="entry name" value="FTCD_N"/>
    <property type="match status" value="1"/>
</dbReference>
<feature type="domain" description="Formiminotransferase N-terminal subdomain" evidence="9">
    <location>
        <begin position="2"/>
        <end position="179"/>
    </location>
</feature>
<dbReference type="InterPro" id="IPR051623">
    <property type="entry name" value="FTCD"/>
</dbReference>
<name>A0A660SE82_UNCT6</name>
<keyword evidence="7" id="KW-0290">Folate-binding</keyword>
<dbReference type="InterPro" id="IPR012886">
    <property type="entry name" value="Formiminotransferase_N"/>
</dbReference>
<dbReference type="EC" id="2.1.2.5" evidence="3"/>
<comment type="subcellular location">
    <subcellularLocation>
        <location evidence="1">Cytoplasm</location>
    </subcellularLocation>
</comment>
<evidence type="ECO:0000259" key="9">
    <source>
        <dbReference type="SMART" id="SM01222"/>
    </source>
</evidence>
<evidence type="ECO:0000313" key="10">
    <source>
        <dbReference type="EMBL" id="RKX68311.1"/>
    </source>
</evidence>
<dbReference type="GO" id="GO:0019557">
    <property type="term" value="P:L-histidine catabolic process to glutamate and formate"/>
    <property type="evidence" value="ECO:0007669"/>
    <property type="project" value="UniProtKB-UniPathway"/>
</dbReference>
<dbReference type="SUPFAM" id="SSF55116">
    <property type="entry name" value="Formiminotransferase domain of formiminotransferase-cyclodeaminase"/>
    <property type="match status" value="2"/>
</dbReference>
<dbReference type="Pfam" id="PF02971">
    <property type="entry name" value="FTCD"/>
    <property type="match status" value="1"/>
</dbReference>
<dbReference type="InterPro" id="IPR037064">
    <property type="entry name" value="Formiminotransferase_N_sf"/>
</dbReference>